<evidence type="ECO:0000256" key="7">
    <source>
        <dbReference type="SAM" id="MobiDB-lite"/>
    </source>
</evidence>
<evidence type="ECO:0000256" key="5">
    <source>
        <dbReference type="ARBA" id="ARBA00023242"/>
    </source>
</evidence>
<dbReference type="FunFam" id="3.60.15.10:FF:000008">
    <property type="entry name" value="Cleavage and polyadenylation specificity factor subunit 2"/>
    <property type="match status" value="1"/>
</dbReference>
<dbReference type="OrthoDB" id="64353at2759"/>
<dbReference type="GO" id="GO:0005847">
    <property type="term" value="C:mRNA cleavage and polyadenylation specificity factor complex"/>
    <property type="evidence" value="ECO:0007669"/>
    <property type="project" value="InterPro"/>
</dbReference>
<feature type="domain" description="Beta-Casp" evidence="9">
    <location>
        <begin position="257"/>
        <end position="380"/>
    </location>
</feature>
<feature type="region of interest" description="Disordered" evidence="7">
    <location>
        <begin position="417"/>
        <end position="458"/>
    </location>
</feature>
<keyword evidence="4 6" id="KW-0694">RNA-binding</keyword>
<keyword evidence="5 6" id="KW-0539">Nucleus</keyword>
<dbReference type="InterPro" id="IPR022712">
    <property type="entry name" value="Beta_Casp"/>
</dbReference>
<dbReference type="SMART" id="SM00849">
    <property type="entry name" value="Lactamase_B"/>
    <property type="match status" value="1"/>
</dbReference>
<comment type="caution">
    <text evidence="10">The sequence shown here is derived from an EMBL/GenBank/DDBJ whole genome shotgun (WGS) entry which is preliminary data.</text>
</comment>
<comment type="similarity">
    <text evidence="2 6">Belongs to the metallo-beta-lactamase superfamily. RNA-metabolizing metallo-beta-lactamase-like family. CPSF2/YSH1 subfamily.</text>
</comment>
<dbReference type="Pfam" id="PF16661">
    <property type="entry name" value="Lactamase_B_6"/>
    <property type="match status" value="1"/>
</dbReference>
<keyword evidence="11" id="KW-1185">Reference proteome</keyword>
<proteinExistence type="inferred from homology"/>
<keyword evidence="3 6" id="KW-0507">mRNA processing</keyword>
<dbReference type="SMART" id="SM01027">
    <property type="entry name" value="Beta-Casp"/>
    <property type="match status" value="1"/>
</dbReference>
<dbReference type="InterPro" id="IPR001279">
    <property type="entry name" value="Metallo-B-lactamas"/>
</dbReference>
<organism evidence="10 11">
    <name type="scientific">Chlorella sorokiniana</name>
    <name type="common">Freshwater green alga</name>
    <dbReference type="NCBI Taxonomy" id="3076"/>
    <lineage>
        <taxon>Eukaryota</taxon>
        <taxon>Viridiplantae</taxon>
        <taxon>Chlorophyta</taxon>
        <taxon>core chlorophytes</taxon>
        <taxon>Trebouxiophyceae</taxon>
        <taxon>Chlorellales</taxon>
        <taxon>Chlorellaceae</taxon>
        <taxon>Chlorella clade</taxon>
        <taxon>Chlorella</taxon>
    </lineage>
</organism>
<dbReference type="STRING" id="3076.A0A2P6U1S8"/>
<dbReference type="GO" id="GO:0006398">
    <property type="term" value="P:mRNA 3'-end processing by stem-loop binding and cleavage"/>
    <property type="evidence" value="ECO:0007669"/>
    <property type="project" value="InterPro"/>
</dbReference>
<dbReference type="PANTHER" id="PTHR45922">
    <property type="entry name" value="CLEAVAGE AND POLYADENYLATION SPECIFICITY FACTOR SUBUNIT 2"/>
    <property type="match status" value="1"/>
</dbReference>
<evidence type="ECO:0000256" key="4">
    <source>
        <dbReference type="ARBA" id="ARBA00022884"/>
    </source>
</evidence>
<dbReference type="Pfam" id="PF10996">
    <property type="entry name" value="Beta-Casp"/>
    <property type="match status" value="1"/>
</dbReference>
<dbReference type="CDD" id="cd16293">
    <property type="entry name" value="CPSF2-like_MBL-fold"/>
    <property type="match status" value="1"/>
</dbReference>
<evidence type="ECO:0000256" key="1">
    <source>
        <dbReference type="ARBA" id="ARBA00004123"/>
    </source>
</evidence>
<evidence type="ECO:0000259" key="9">
    <source>
        <dbReference type="SMART" id="SM01027"/>
    </source>
</evidence>
<reference evidence="10 11" key="1">
    <citation type="journal article" date="2018" name="Plant J.">
        <title>Genome sequences of Chlorella sorokiniana UTEX 1602 and Micractinium conductrix SAG 241.80: implications to maltose excretion by a green alga.</title>
        <authorList>
            <person name="Arriola M.B."/>
            <person name="Velmurugan N."/>
            <person name="Zhang Y."/>
            <person name="Plunkett M.H."/>
            <person name="Hondzo H."/>
            <person name="Barney B.M."/>
        </authorList>
    </citation>
    <scope>NUCLEOTIDE SEQUENCE [LARGE SCALE GENOMIC DNA]</scope>
    <source>
        <strain evidence="11">UTEX 1602</strain>
    </source>
</reference>
<dbReference type="Pfam" id="PF13299">
    <property type="entry name" value="CPSF100_C"/>
    <property type="match status" value="1"/>
</dbReference>
<dbReference type="PANTHER" id="PTHR45922:SF1">
    <property type="entry name" value="CLEAVAGE AND POLYADENYLATION SPECIFICITY FACTOR SUBUNIT 2"/>
    <property type="match status" value="1"/>
</dbReference>
<gene>
    <name evidence="10" type="ORF">C2E21_1226</name>
</gene>
<evidence type="ECO:0000313" key="11">
    <source>
        <dbReference type="Proteomes" id="UP000239899"/>
    </source>
</evidence>
<dbReference type="AlphaFoldDB" id="A0A2P6U1S8"/>
<accession>A0A2P6U1S8</accession>
<dbReference type="InterPro" id="IPR036866">
    <property type="entry name" value="RibonucZ/Hydroxyglut_hydro"/>
</dbReference>
<dbReference type="InterPro" id="IPR002816">
    <property type="entry name" value="TraB/PrgY/GumN_fam"/>
</dbReference>
<evidence type="ECO:0000259" key="8">
    <source>
        <dbReference type="SMART" id="SM00849"/>
    </source>
</evidence>
<evidence type="ECO:0000313" key="10">
    <source>
        <dbReference type="EMBL" id="PRW60268.1"/>
    </source>
</evidence>
<dbReference type="InterPro" id="IPR027075">
    <property type="entry name" value="CPSF2"/>
</dbReference>
<dbReference type="Gene3D" id="3.60.15.10">
    <property type="entry name" value="Ribonuclease Z/Hydroxyacylglutathione hydrolase-like"/>
    <property type="match status" value="1"/>
</dbReference>
<dbReference type="GO" id="GO:0003723">
    <property type="term" value="F:RNA binding"/>
    <property type="evidence" value="ECO:0007669"/>
    <property type="project" value="UniProtKB-KW"/>
</dbReference>
<dbReference type="EMBL" id="LHPG02000002">
    <property type="protein sequence ID" value="PRW60268.1"/>
    <property type="molecule type" value="Genomic_DNA"/>
</dbReference>
<dbReference type="Pfam" id="PF01963">
    <property type="entry name" value="TraB_PrgY_gumN"/>
    <property type="match status" value="1"/>
</dbReference>
<evidence type="ECO:0000256" key="6">
    <source>
        <dbReference type="RuleBase" id="RU365006"/>
    </source>
</evidence>
<sequence>MAAGAGTSAAAATAAAAAVRFTPLLGVHGRGPLAYLLELDGFTFLLDCGWNDAYDPALLAPLVAALPRIDAVLLSHSDPCHLGALPYLVGRCGLAAPVYATSPVHKMGQMALYDQYLSRQACSDFDTFNLDDVDAAFALVQPLRYQQNLALSGKGAGILITPFAAGHLLGGSVWRIRKNGEDYVYAPDYNHRKERHLNGTVLEAAFQRPALLITGSLNALQVAPDRPNREKELLDAVMGTLRGDGSVLLPIDTAGRLLELVLLLERHWVEHRLTYPLVLLSAMAYSTLEFAKSQLEWMCEALVKNLGHARDNPFATRFLKLCGSREELAHLPRGPKLVLATLPSLESGFSRQLFADWAEEPRNAIIFVTRAEEGTLAEQVQQLGAQQAQQAQQGEAPTLRMLRSHRVPLEGEELEAHLAQQTQQAEQAAQQAQQDADARQQQAAAEAQGPQAMQVDGGPEAAAAAAVAAVDGGTFSPRASAVPRVNSLAIGHLKSFRAGLSGPGSPTALRGEVVGPDGIPVQEYQEAASTAQCLVEGFEVPKGAARPMFPFEDEWEHVAHDEYGASLDYADFDPAEAIGFKALESELQAEAEAEDAGAPPDIPTKVVSATITVTLRARVVRFDFDGLSDGRSMRTILAHVAPRQCILVHGSSEATAALSGHLRQELAGLLTQVYEPQAGEEIELRAEPSYRLALSDELVAGIRLHRIGDYKLGWVEGRVGPPAEGSESQLPQLLPAERADAGAADGGYGGVFIGDVRLSELKQALAAAGIPSEFYAGALYCAGQVVIKRRQPGSARHAVYGGAAAAAAHRLRDSVDAAACYHGCAFDASAASRRPHRSARWRQFSSTAADSGGSSSTAVLSNTSTFLRNLSNGAEIFLVGTAHVSKQSAQEVRDMIRLVKPSSVMVELCAQRAARLRAGPEHEADYLQQMLKQIMFGGGTFSQKMVQVSLPMMYKMMKMMGMEPGGEFKVALEEADACGARVVYGDRDVQATLQRLSQNMDLQQLLQIATGRGLPEPPASLVEAFRSSGGEGLKGQVEGMKNRRLVRDMCEYMRTVNPGLAKALIDERDDIMTRSLLRLEGRVVGVVGLAHLDGIERRWEEAQVGRALTAG</sequence>
<dbReference type="CDD" id="cd14726">
    <property type="entry name" value="TraB_PrgY-like"/>
    <property type="match status" value="1"/>
</dbReference>
<evidence type="ECO:0000256" key="3">
    <source>
        <dbReference type="ARBA" id="ARBA00022664"/>
    </source>
</evidence>
<evidence type="ECO:0000256" key="2">
    <source>
        <dbReference type="ARBA" id="ARBA00010624"/>
    </source>
</evidence>
<dbReference type="Pfam" id="PF07521">
    <property type="entry name" value="RMMBL"/>
    <property type="match status" value="1"/>
</dbReference>
<dbReference type="InterPro" id="IPR035639">
    <property type="entry name" value="CPSF2_MBL"/>
</dbReference>
<dbReference type="InterPro" id="IPR011108">
    <property type="entry name" value="RMMBL"/>
</dbReference>
<feature type="compositionally biased region" description="Low complexity" evidence="7">
    <location>
        <begin position="419"/>
        <end position="454"/>
    </location>
</feature>
<dbReference type="InterPro" id="IPR046345">
    <property type="entry name" value="TraB_PrgY-like"/>
</dbReference>
<dbReference type="Proteomes" id="UP000239899">
    <property type="component" value="Unassembled WGS sequence"/>
</dbReference>
<comment type="subcellular location">
    <subcellularLocation>
        <location evidence="1 6">Nucleus</location>
    </subcellularLocation>
</comment>
<feature type="domain" description="Metallo-beta-lactamase" evidence="8">
    <location>
        <begin position="31"/>
        <end position="237"/>
    </location>
</feature>
<protein>
    <recommendedName>
        <fullName evidence="6">Cleavage and polyadenylation specificity factor subunit 2</fullName>
    </recommendedName>
    <alternativeName>
        <fullName evidence="6">Cleavage and polyadenylation specificity factor 100 kDa subunit</fullName>
    </alternativeName>
</protein>
<dbReference type="InterPro" id="IPR025069">
    <property type="entry name" value="Cpsf2_C"/>
</dbReference>
<dbReference type="SUPFAM" id="SSF56281">
    <property type="entry name" value="Metallo-hydrolase/oxidoreductase"/>
    <property type="match status" value="1"/>
</dbReference>
<name>A0A2P6U1S8_CHLSO</name>